<sequence>MQDEGDKDRKLIEKENDKIIKATEDQNNKLIKVAVHRIRFGPYAYTRVKIRSDAFFTQNA</sequence>
<dbReference type="Proteomes" id="UP000008144">
    <property type="component" value="Unassembled WGS sequence"/>
</dbReference>
<dbReference type="HOGENOM" id="CLU_2941033_0_0_1"/>
<organism evidence="1 2">
    <name type="scientific">Ciona intestinalis</name>
    <name type="common">Transparent sea squirt</name>
    <name type="synonym">Ascidia intestinalis</name>
    <dbReference type="NCBI Taxonomy" id="7719"/>
    <lineage>
        <taxon>Eukaryota</taxon>
        <taxon>Metazoa</taxon>
        <taxon>Chordata</taxon>
        <taxon>Tunicata</taxon>
        <taxon>Ascidiacea</taxon>
        <taxon>Phlebobranchia</taxon>
        <taxon>Cionidae</taxon>
        <taxon>Ciona</taxon>
    </lineage>
</organism>
<accession>H2XWP5</accession>
<proteinExistence type="predicted"/>
<keyword evidence="2" id="KW-1185">Reference proteome</keyword>
<reference evidence="1" key="3">
    <citation type="submission" date="2025-09" db="UniProtKB">
        <authorList>
            <consortium name="Ensembl"/>
        </authorList>
    </citation>
    <scope>IDENTIFICATION</scope>
</reference>
<protein>
    <submittedName>
        <fullName evidence="1">Uncharacterized protein</fullName>
    </submittedName>
</protein>
<dbReference type="Ensembl" id="ENSCINT00000033540.1">
    <property type="protein sequence ID" value="ENSCINP00000034079.1"/>
    <property type="gene ID" value="ENSCING00000018413.1"/>
</dbReference>
<name>H2XWP5_CIOIN</name>
<reference evidence="2" key="1">
    <citation type="journal article" date="2002" name="Science">
        <title>The draft genome of Ciona intestinalis: insights into chordate and vertebrate origins.</title>
        <authorList>
            <person name="Dehal P."/>
            <person name="Satou Y."/>
            <person name="Campbell R.K."/>
            <person name="Chapman J."/>
            <person name="Degnan B."/>
            <person name="De Tomaso A."/>
            <person name="Davidson B."/>
            <person name="Di Gregorio A."/>
            <person name="Gelpke M."/>
            <person name="Goodstein D.M."/>
            <person name="Harafuji N."/>
            <person name="Hastings K.E."/>
            <person name="Ho I."/>
            <person name="Hotta K."/>
            <person name="Huang W."/>
            <person name="Kawashima T."/>
            <person name="Lemaire P."/>
            <person name="Martinez D."/>
            <person name="Meinertzhagen I.A."/>
            <person name="Necula S."/>
            <person name="Nonaka M."/>
            <person name="Putnam N."/>
            <person name="Rash S."/>
            <person name="Saiga H."/>
            <person name="Satake M."/>
            <person name="Terry A."/>
            <person name="Yamada L."/>
            <person name="Wang H.G."/>
            <person name="Awazu S."/>
            <person name="Azumi K."/>
            <person name="Boore J."/>
            <person name="Branno M."/>
            <person name="Chin-Bow S."/>
            <person name="DeSantis R."/>
            <person name="Doyle S."/>
            <person name="Francino P."/>
            <person name="Keys D.N."/>
            <person name="Haga S."/>
            <person name="Hayashi H."/>
            <person name="Hino K."/>
            <person name="Imai K.S."/>
            <person name="Inaba K."/>
            <person name="Kano S."/>
            <person name="Kobayashi K."/>
            <person name="Kobayashi M."/>
            <person name="Lee B.I."/>
            <person name="Makabe K.W."/>
            <person name="Manohar C."/>
            <person name="Matassi G."/>
            <person name="Medina M."/>
            <person name="Mochizuki Y."/>
            <person name="Mount S."/>
            <person name="Morishita T."/>
            <person name="Miura S."/>
            <person name="Nakayama A."/>
            <person name="Nishizaka S."/>
            <person name="Nomoto H."/>
            <person name="Ohta F."/>
            <person name="Oishi K."/>
            <person name="Rigoutsos I."/>
            <person name="Sano M."/>
            <person name="Sasaki A."/>
            <person name="Sasakura Y."/>
            <person name="Shoguchi E."/>
            <person name="Shin-i T."/>
            <person name="Spagnuolo A."/>
            <person name="Stainier D."/>
            <person name="Suzuki M.M."/>
            <person name="Tassy O."/>
            <person name="Takatori N."/>
            <person name="Tokuoka M."/>
            <person name="Yagi K."/>
            <person name="Yoshizaki F."/>
            <person name="Wada S."/>
            <person name="Zhang C."/>
            <person name="Hyatt P.D."/>
            <person name="Larimer F."/>
            <person name="Detter C."/>
            <person name="Doggett N."/>
            <person name="Glavina T."/>
            <person name="Hawkins T."/>
            <person name="Richardson P."/>
            <person name="Lucas S."/>
            <person name="Kohara Y."/>
            <person name="Levine M."/>
            <person name="Satoh N."/>
            <person name="Rokhsar D.S."/>
        </authorList>
    </citation>
    <scope>NUCLEOTIDE SEQUENCE [LARGE SCALE GENOMIC DNA]</scope>
</reference>
<evidence type="ECO:0000313" key="2">
    <source>
        <dbReference type="Proteomes" id="UP000008144"/>
    </source>
</evidence>
<reference evidence="1" key="2">
    <citation type="submission" date="2025-08" db="UniProtKB">
        <authorList>
            <consortium name="Ensembl"/>
        </authorList>
    </citation>
    <scope>IDENTIFICATION</scope>
</reference>
<dbReference type="InParanoid" id="H2XWP5"/>
<evidence type="ECO:0000313" key="1">
    <source>
        <dbReference type="Ensembl" id="ENSCINP00000034079.1"/>
    </source>
</evidence>
<dbReference type="AlphaFoldDB" id="H2XWP5"/>